<keyword evidence="6" id="KW-0645">Protease</keyword>
<comment type="similarity">
    <text evidence="3 14">Belongs to the peptidase M14 family.</text>
</comment>
<dbReference type="SMART" id="SM00631">
    <property type="entry name" value="Zn_pept"/>
    <property type="match status" value="1"/>
</dbReference>
<dbReference type="GO" id="GO:0005615">
    <property type="term" value="C:extracellular space"/>
    <property type="evidence" value="ECO:0007669"/>
    <property type="project" value="TreeGrafter"/>
</dbReference>
<accession>A0AA88Y060</accession>
<dbReference type="AlphaFoldDB" id="A0AA88Y060"/>
<reference evidence="16" key="1">
    <citation type="submission" date="2019-08" db="EMBL/GenBank/DDBJ databases">
        <title>The improved chromosome-level genome for the pearl oyster Pinctada fucata martensii using PacBio sequencing and Hi-C.</title>
        <authorList>
            <person name="Zheng Z."/>
        </authorList>
    </citation>
    <scope>NUCLEOTIDE SEQUENCE</scope>
    <source>
        <strain evidence="16">ZZ-2019</strain>
        <tissue evidence="16">Adductor muscle</tissue>
    </source>
</reference>
<dbReference type="GO" id="GO:0004181">
    <property type="term" value="F:metallocarboxypeptidase activity"/>
    <property type="evidence" value="ECO:0007669"/>
    <property type="project" value="InterPro"/>
</dbReference>
<dbReference type="InterPro" id="IPR057246">
    <property type="entry name" value="CARBOXYPEPT_ZN_1"/>
</dbReference>
<dbReference type="SUPFAM" id="SSF53187">
    <property type="entry name" value="Zn-dependent exopeptidases"/>
    <property type="match status" value="1"/>
</dbReference>
<dbReference type="PROSITE" id="PS52035">
    <property type="entry name" value="PEPTIDASE_M14"/>
    <property type="match status" value="1"/>
</dbReference>
<evidence type="ECO:0000256" key="14">
    <source>
        <dbReference type="PROSITE-ProRule" id="PRU01379"/>
    </source>
</evidence>
<evidence type="ECO:0000256" key="5">
    <source>
        <dbReference type="ARBA" id="ARBA00022645"/>
    </source>
</evidence>
<dbReference type="SUPFAM" id="SSF54897">
    <property type="entry name" value="Protease propeptides/inhibitors"/>
    <property type="match status" value="1"/>
</dbReference>
<name>A0AA88Y060_PINIB</name>
<dbReference type="GO" id="GO:0008270">
    <property type="term" value="F:zinc ion binding"/>
    <property type="evidence" value="ECO:0007669"/>
    <property type="project" value="InterPro"/>
</dbReference>
<keyword evidence="10" id="KW-0862">Zinc</keyword>
<sequence length="429" mass="49607">MTDILRRRGVLSLNTRAGVNFTQNKMHQVLHIAPRSLTDLDTVLALHRTHEVDVWRHPTTWNQTLDVYVAPDKIEAFLDELKLINVEVKVWIHDLQRLMDEEKVSLARKARHPKTSQGKNKIFHTYLRYDEIRNFLRNAESDSLRTDVVRAERKIIGTTYEGREIELIHISKGDSPNKKKIFIDGGVHAREWISPAFTLYIIYQLVYNTSNDDVKTLLNHFDWYIVPVLNPDGYEYSHTQNRLWRKNRSPNRRGCVGTDVNRNFGYQWNPRLGGSSDPCSDLFSGNTSFSEEESRALQNFILANNDNMIAYFTVHSYGQLWLYPWGYTNALLDDWMDLEHLANVSVSALRQKHGTQYTVGSSTRVLYSAAGNSHDWAKGEAGIKYSYTLELRDKEQYGFLLPEDQIKPTSEETWTGLVAFSKALLLYEG</sequence>
<dbReference type="InterPro" id="IPR000834">
    <property type="entry name" value="Peptidase_M14"/>
</dbReference>
<proteinExistence type="inferred from homology"/>
<keyword evidence="4" id="KW-0964">Secreted</keyword>
<dbReference type="PANTHER" id="PTHR11705">
    <property type="entry name" value="PROTEASE FAMILY M14 CARBOXYPEPTIDASE A,B"/>
    <property type="match status" value="1"/>
</dbReference>
<evidence type="ECO:0000256" key="10">
    <source>
        <dbReference type="ARBA" id="ARBA00022833"/>
    </source>
</evidence>
<dbReference type="PANTHER" id="PTHR11705:SF91">
    <property type="entry name" value="FI01817P-RELATED"/>
    <property type="match status" value="1"/>
</dbReference>
<dbReference type="CDD" id="cd03860">
    <property type="entry name" value="M14_CP_A-B_like"/>
    <property type="match status" value="1"/>
</dbReference>
<evidence type="ECO:0000256" key="12">
    <source>
        <dbReference type="ARBA" id="ARBA00023157"/>
    </source>
</evidence>
<dbReference type="Gene3D" id="3.30.70.340">
    <property type="entry name" value="Metallocarboxypeptidase-like"/>
    <property type="match status" value="1"/>
</dbReference>
<dbReference type="Pfam" id="PF02244">
    <property type="entry name" value="Propep_M14"/>
    <property type="match status" value="1"/>
</dbReference>
<evidence type="ECO:0000256" key="2">
    <source>
        <dbReference type="ARBA" id="ARBA00004613"/>
    </source>
</evidence>
<comment type="caution">
    <text evidence="16">The sequence shown here is derived from an EMBL/GenBank/DDBJ whole genome shotgun (WGS) entry which is preliminary data.</text>
</comment>
<evidence type="ECO:0000313" key="16">
    <source>
        <dbReference type="EMBL" id="KAK3086644.1"/>
    </source>
</evidence>
<evidence type="ECO:0000256" key="9">
    <source>
        <dbReference type="ARBA" id="ARBA00022801"/>
    </source>
</evidence>
<dbReference type="Proteomes" id="UP001186944">
    <property type="component" value="Unassembled WGS sequence"/>
</dbReference>
<keyword evidence="11" id="KW-0482">Metalloprotease</keyword>
<keyword evidence="8" id="KW-0732">Signal</keyword>
<dbReference type="Gene3D" id="3.40.630.10">
    <property type="entry name" value="Zn peptidases"/>
    <property type="match status" value="1"/>
</dbReference>
<feature type="domain" description="Peptidase M14" evidence="15">
    <location>
        <begin position="125"/>
        <end position="424"/>
    </location>
</feature>
<dbReference type="InterPro" id="IPR036990">
    <property type="entry name" value="M14A-like_propep"/>
</dbReference>
<dbReference type="GO" id="GO:0006508">
    <property type="term" value="P:proteolysis"/>
    <property type="evidence" value="ECO:0007669"/>
    <property type="project" value="UniProtKB-KW"/>
</dbReference>
<gene>
    <name evidence="16" type="ORF">FSP39_021310</name>
</gene>
<keyword evidence="7" id="KW-0479">Metal-binding</keyword>
<evidence type="ECO:0000313" key="17">
    <source>
        <dbReference type="Proteomes" id="UP001186944"/>
    </source>
</evidence>
<dbReference type="PRINTS" id="PR00765">
    <property type="entry name" value="CRBOXYPTASEA"/>
</dbReference>
<dbReference type="Pfam" id="PF00246">
    <property type="entry name" value="Peptidase_M14"/>
    <property type="match status" value="1"/>
</dbReference>
<evidence type="ECO:0000256" key="7">
    <source>
        <dbReference type="ARBA" id="ARBA00022723"/>
    </source>
</evidence>
<evidence type="ECO:0000259" key="15">
    <source>
        <dbReference type="PROSITE" id="PS52035"/>
    </source>
</evidence>
<keyword evidence="17" id="KW-1185">Reference proteome</keyword>
<evidence type="ECO:0000256" key="4">
    <source>
        <dbReference type="ARBA" id="ARBA00022525"/>
    </source>
</evidence>
<evidence type="ECO:0000256" key="11">
    <source>
        <dbReference type="ARBA" id="ARBA00023049"/>
    </source>
</evidence>
<evidence type="ECO:0000256" key="6">
    <source>
        <dbReference type="ARBA" id="ARBA00022670"/>
    </source>
</evidence>
<dbReference type="EMBL" id="VSWD01000012">
    <property type="protein sequence ID" value="KAK3086644.1"/>
    <property type="molecule type" value="Genomic_DNA"/>
</dbReference>
<protein>
    <recommendedName>
        <fullName evidence="15">Peptidase M14 domain-containing protein</fullName>
    </recommendedName>
</protein>
<comment type="cofactor">
    <cofactor evidence="1">
        <name>Zn(2+)</name>
        <dbReference type="ChEBI" id="CHEBI:29105"/>
    </cofactor>
</comment>
<feature type="active site" description="Proton donor/acceptor" evidence="14">
    <location>
        <position position="390"/>
    </location>
</feature>
<comment type="subcellular location">
    <subcellularLocation>
        <location evidence="2">Secreted</location>
    </subcellularLocation>
</comment>
<dbReference type="FunFam" id="3.40.630.10:FF:000040">
    <property type="entry name" value="zinc carboxypeptidase"/>
    <property type="match status" value="1"/>
</dbReference>
<evidence type="ECO:0000256" key="1">
    <source>
        <dbReference type="ARBA" id="ARBA00001947"/>
    </source>
</evidence>
<keyword evidence="12" id="KW-1015">Disulfide bond</keyword>
<evidence type="ECO:0000256" key="8">
    <source>
        <dbReference type="ARBA" id="ARBA00022729"/>
    </source>
</evidence>
<dbReference type="PROSITE" id="PS00132">
    <property type="entry name" value="CARBOXYPEPT_ZN_1"/>
    <property type="match status" value="1"/>
</dbReference>
<evidence type="ECO:0000256" key="13">
    <source>
        <dbReference type="ARBA" id="ARBA00057299"/>
    </source>
</evidence>
<organism evidence="16 17">
    <name type="scientific">Pinctada imbricata</name>
    <name type="common">Atlantic pearl-oyster</name>
    <name type="synonym">Pinctada martensii</name>
    <dbReference type="NCBI Taxonomy" id="66713"/>
    <lineage>
        <taxon>Eukaryota</taxon>
        <taxon>Metazoa</taxon>
        <taxon>Spiralia</taxon>
        <taxon>Lophotrochozoa</taxon>
        <taxon>Mollusca</taxon>
        <taxon>Bivalvia</taxon>
        <taxon>Autobranchia</taxon>
        <taxon>Pteriomorphia</taxon>
        <taxon>Pterioida</taxon>
        <taxon>Pterioidea</taxon>
        <taxon>Pteriidae</taxon>
        <taxon>Pinctada</taxon>
    </lineage>
</organism>
<evidence type="ECO:0000256" key="3">
    <source>
        <dbReference type="ARBA" id="ARBA00005988"/>
    </source>
</evidence>
<keyword evidence="5" id="KW-0121">Carboxypeptidase</keyword>
<comment type="function">
    <text evidence="13">Involved in the digestion of the blood meal.</text>
</comment>
<dbReference type="InterPro" id="IPR003146">
    <property type="entry name" value="M14A_act_pep"/>
</dbReference>
<keyword evidence="9" id="KW-0378">Hydrolase</keyword>